<proteinExistence type="predicted"/>
<dbReference type="InterPro" id="IPR001841">
    <property type="entry name" value="Znf_RING"/>
</dbReference>
<dbReference type="PROSITE" id="PS50089">
    <property type="entry name" value="ZF_RING_2"/>
    <property type="match status" value="1"/>
</dbReference>
<accession>A0A197JQL4</accession>
<keyword evidence="5" id="KW-1185">Reference proteome</keyword>
<evidence type="ECO:0000259" key="3">
    <source>
        <dbReference type="PROSITE" id="PS50089"/>
    </source>
</evidence>
<dbReference type="Proteomes" id="UP000078512">
    <property type="component" value="Unassembled WGS sequence"/>
</dbReference>
<keyword evidence="1" id="KW-0479">Metal-binding</keyword>
<evidence type="ECO:0000313" key="4">
    <source>
        <dbReference type="EMBL" id="OAQ26619.1"/>
    </source>
</evidence>
<gene>
    <name evidence="4" type="ORF">K457DRAFT_899163</name>
</gene>
<dbReference type="SUPFAM" id="SSF57850">
    <property type="entry name" value="RING/U-box"/>
    <property type="match status" value="1"/>
</dbReference>
<dbReference type="STRING" id="1314771.A0A197JQL4"/>
<keyword evidence="1" id="KW-0862">Zinc</keyword>
<protein>
    <recommendedName>
        <fullName evidence="6">Ubiquitin-like domain-containing protein</fullName>
    </recommendedName>
</protein>
<dbReference type="InterPro" id="IPR013083">
    <property type="entry name" value="Znf_RING/FYVE/PHD"/>
</dbReference>
<feature type="domain" description="Ubiquitin-like" evidence="2">
    <location>
        <begin position="86"/>
        <end position="163"/>
    </location>
</feature>
<dbReference type="GO" id="GO:0008270">
    <property type="term" value="F:zinc ion binding"/>
    <property type="evidence" value="ECO:0007669"/>
    <property type="project" value="UniProtKB-KW"/>
</dbReference>
<sequence length="368" mass="41530">MASPKTIEVNLANKPGECVSVLYTADEPIYNIIQRIAMELQETKANYNYQELYLEGFHLEYPQLPLAHYRVLGGTLTYQSIKKGDMSIFVKSLSGSKSHCISCNPSDTILDIKKILVKREGIPLAQQLLWHRSSSLNDDDATLESSGIRGMSTLTISTRVRGGLGASLSLPMQFADVPSRDNVKNIKLVTYAPPGRVVYPGTNFEAYCSCTPKYRVISPVHFGTIEISQEKVRCPNCESFHKAVPVSVGFRMCKYRFHGLKADGTQFTTNWSNTVKSNDYQLFDPKKQIGWNRLVIESAPLDGEDDCPLCLQRMDEYDEVETLECGHRFHEDCQTLRKSDTCSSCDFQHVLLNNRKNFFGGLRLRLSQ</sequence>
<evidence type="ECO:0000256" key="1">
    <source>
        <dbReference type="PROSITE-ProRule" id="PRU00175"/>
    </source>
</evidence>
<dbReference type="InterPro" id="IPR029071">
    <property type="entry name" value="Ubiquitin-like_domsf"/>
</dbReference>
<dbReference type="AlphaFoldDB" id="A0A197JQL4"/>
<dbReference type="SUPFAM" id="SSF54236">
    <property type="entry name" value="Ubiquitin-like"/>
    <property type="match status" value="1"/>
</dbReference>
<name>A0A197JQL4_9FUNG</name>
<evidence type="ECO:0008006" key="6">
    <source>
        <dbReference type="Google" id="ProtNLM"/>
    </source>
</evidence>
<dbReference type="EMBL" id="KV442065">
    <property type="protein sequence ID" value="OAQ26619.1"/>
    <property type="molecule type" value="Genomic_DNA"/>
</dbReference>
<dbReference type="SMART" id="SM00184">
    <property type="entry name" value="RING"/>
    <property type="match status" value="1"/>
</dbReference>
<dbReference type="Pfam" id="PF13639">
    <property type="entry name" value="zf-RING_2"/>
    <property type="match status" value="1"/>
</dbReference>
<dbReference type="SMART" id="SM00213">
    <property type="entry name" value="UBQ"/>
    <property type="match status" value="1"/>
</dbReference>
<dbReference type="Gene3D" id="3.10.20.90">
    <property type="entry name" value="Phosphatidylinositol 3-kinase Catalytic Subunit, Chain A, domain 1"/>
    <property type="match status" value="1"/>
</dbReference>
<dbReference type="Gene3D" id="3.30.40.10">
    <property type="entry name" value="Zinc/RING finger domain, C3HC4 (zinc finger)"/>
    <property type="match status" value="1"/>
</dbReference>
<evidence type="ECO:0000313" key="5">
    <source>
        <dbReference type="Proteomes" id="UP000078512"/>
    </source>
</evidence>
<feature type="domain" description="RING-type" evidence="3">
    <location>
        <begin position="307"/>
        <end position="346"/>
    </location>
</feature>
<dbReference type="InterPro" id="IPR000626">
    <property type="entry name" value="Ubiquitin-like_dom"/>
</dbReference>
<keyword evidence="1" id="KW-0863">Zinc-finger</keyword>
<reference evidence="4 5" key="1">
    <citation type="submission" date="2016-05" db="EMBL/GenBank/DDBJ databases">
        <title>Genome sequencing reveals origins of a unique bacterial endosymbiosis in the earliest lineages of terrestrial Fungi.</title>
        <authorList>
            <consortium name="DOE Joint Genome Institute"/>
            <person name="Uehling J."/>
            <person name="Gryganskyi A."/>
            <person name="Hameed K."/>
            <person name="Tschaplinski T."/>
            <person name="Misztal P."/>
            <person name="Wu S."/>
            <person name="Desiro A."/>
            <person name="Vande Pol N."/>
            <person name="Du Z.-Y."/>
            <person name="Zienkiewicz A."/>
            <person name="Zienkiewicz K."/>
            <person name="Morin E."/>
            <person name="Tisserant E."/>
            <person name="Splivallo R."/>
            <person name="Hainaut M."/>
            <person name="Henrissat B."/>
            <person name="Ohm R."/>
            <person name="Kuo A."/>
            <person name="Yan J."/>
            <person name="Lipzen A."/>
            <person name="Nolan M."/>
            <person name="Labutti K."/>
            <person name="Barry K."/>
            <person name="Goldstein A."/>
            <person name="Labbe J."/>
            <person name="Schadt C."/>
            <person name="Tuskan G."/>
            <person name="Grigoriev I."/>
            <person name="Martin F."/>
            <person name="Vilgalys R."/>
            <person name="Bonito G."/>
        </authorList>
    </citation>
    <scope>NUCLEOTIDE SEQUENCE [LARGE SCALE GENOMIC DNA]</scope>
    <source>
        <strain evidence="4 5">AG-77</strain>
    </source>
</reference>
<organism evidence="4 5">
    <name type="scientific">Linnemannia elongata AG-77</name>
    <dbReference type="NCBI Taxonomy" id="1314771"/>
    <lineage>
        <taxon>Eukaryota</taxon>
        <taxon>Fungi</taxon>
        <taxon>Fungi incertae sedis</taxon>
        <taxon>Mucoromycota</taxon>
        <taxon>Mortierellomycotina</taxon>
        <taxon>Mortierellomycetes</taxon>
        <taxon>Mortierellales</taxon>
        <taxon>Mortierellaceae</taxon>
        <taxon>Linnemannia</taxon>
    </lineage>
</organism>
<evidence type="ECO:0000259" key="2">
    <source>
        <dbReference type="PROSITE" id="PS50053"/>
    </source>
</evidence>
<dbReference type="OrthoDB" id="428577at2759"/>
<dbReference type="PROSITE" id="PS50053">
    <property type="entry name" value="UBIQUITIN_2"/>
    <property type="match status" value="1"/>
</dbReference>
<dbReference type="Pfam" id="PF00240">
    <property type="entry name" value="ubiquitin"/>
    <property type="match status" value="1"/>
</dbReference>